<dbReference type="RefSeq" id="WP_204843448.1">
    <property type="nucleotide sequence ID" value="NZ_JAFBCL010000001.1"/>
</dbReference>
<keyword evidence="4 6" id="KW-0720">Serine protease</keyword>
<dbReference type="CDD" id="cd04077">
    <property type="entry name" value="Peptidases_S8_PCSK9_ProteinaseK_like"/>
    <property type="match status" value="1"/>
</dbReference>
<evidence type="ECO:0000256" key="6">
    <source>
        <dbReference type="PROSITE-ProRule" id="PRU01240"/>
    </source>
</evidence>
<dbReference type="Proteomes" id="UP000671828">
    <property type="component" value="Chromosome"/>
</dbReference>
<evidence type="ECO:0000256" key="3">
    <source>
        <dbReference type="ARBA" id="ARBA00022801"/>
    </source>
</evidence>
<dbReference type="PROSITE" id="PS00138">
    <property type="entry name" value="SUBTILASE_SER"/>
    <property type="match status" value="1"/>
</dbReference>
<keyword evidence="8" id="KW-0732">Signal</keyword>
<reference evidence="11" key="2">
    <citation type="submission" date="2021-04" db="EMBL/GenBank/DDBJ databases">
        <title>Saccharothrix algeriensis WGS.</title>
        <authorList>
            <person name="Stuskova K."/>
            <person name="Hakalova E."/>
            <person name="Tebbal A.B."/>
            <person name="Eichmeier A."/>
        </authorList>
    </citation>
    <scope>NUCLEOTIDE SEQUENCE</scope>
    <source>
        <strain evidence="11">NRRL B-24137</strain>
    </source>
</reference>
<dbReference type="PANTHER" id="PTHR43806">
    <property type="entry name" value="PEPTIDASE S8"/>
    <property type="match status" value="1"/>
</dbReference>
<dbReference type="Gene3D" id="3.30.70.80">
    <property type="entry name" value="Peptidase S8 propeptide/proteinase inhibitor I9"/>
    <property type="match status" value="1"/>
</dbReference>
<evidence type="ECO:0000313" key="10">
    <source>
        <dbReference type="EMBL" id="MBM7812717.1"/>
    </source>
</evidence>
<dbReference type="EMBL" id="JAFBCL010000001">
    <property type="protein sequence ID" value="MBM7812717.1"/>
    <property type="molecule type" value="Genomic_DNA"/>
</dbReference>
<reference evidence="10 13" key="1">
    <citation type="submission" date="2021-01" db="EMBL/GenBank/DDBJ databases">
        <title>Sequencing the genomes of 1000 actinobacteria strains.</title>
        <authorList>
            <person name="Klenk H.-P."/>
        </authorList>
    </citation>
    <scope>NUCLEOTIDE SEQUENCE [LARGE SCALE GENOMIC DNA]</scope>
    <source>
        <strain evidence="10 13">DSM 44581</strain>
    </source>
</reference>
<dbReference type="Gene3D" id="3.40.50.200">
    <property type="entry name" value="Peptidase S8/S53 domain"/>
    <property type="match status" value="1"/>
</dbReference>
<evidence type="ECO:0000256" key="8">
    <source>
        <dbReference type="SAM" id="SignalP"/>
    </source>
</evidence>
<keyword evidence="13" id="KW-1185">Reference proteome</keyword>
<feature type="chain" id="PRO_5039435584" evidence="8">
    <location>
        <begin position="37"/>
        <end position="519"/>
    </location>
</feature>
<dbReference type="FunFam" id="3.40.50.200:FF:000014">
    <property type="entry name" value="Proteinase K"/>
    <property type="match status" value="1"/>
</dbReference>
<evidence type="ECO:0000256" key="7">
    <source>
        <dbReference type="RuleBase" id="RU003355"/>
    </source>
</evidence>
<feature type="active site" description="Charge relay system" evidence="5 6">
    <location>
        <position position="343"/>
    </location>
</feature>
<comment type="similarity">
    <text evidence="1 6 7">Belongs to the peptidase S8 family.</text>
</comment>
<evidence type="ECO:0000313" key="13">
    <source>
        <dbReference type="Proteomes" id="UP001195724"/>
    </source>
</evidence>
<name>A0A8T8HT96_9PSEU</name>
<dbReference type="GO" id="GO:0004252">
    <property type="term" value="F:serine-type endopeptidase activity"/>
    <property type="evidence" value="ECO:0007669"/>
    <property type="project" value="UniProtKB-UniRule"/>
</dbReference>
<dbReference type="PANTHER" id="PTHR43806:SF11">
    <property type="entry name" value="CEREVISIN-RELATED"/>
    <property type="match status" value="1"/>
</dbReference>
<feature type="signal peptide" evidence="8">
    <location>
        <begin position="1"/>
        <end position="36"/>
    </location>
</feature>
<dbReference type="InterPro" id="IPR002884">
    <property type="entry name" value="P_dom"/>
</dbReference>
<dbReference type="InterPro" id="IPR015500">
    <property type="entry name" value="Peptidase_S8_subtilisin-rel"/>
</dbReference>
<evidence type="ECO:0000256" key="5">
    <source>
        <dbReference type="PIRSR" id="PIRSR615500-1"/>
    </source>
</evidence>
<organism evidence="11 12">
    <name type="scientific">Saccharothrix algeriensis</name>
    <dbReference type="NCBI Taxonomy" id="173560"/>
    <lineage>
        <taxon>Bacteria</taxon>
        <taxon>Bacillati</taxon>
        <taxon>Actinomycetota</taxon>
        <taxon>Actinomycetes</taxon>
        <taxon>Pseudonocardiales</taxon>
        <taxon>Pseudonocardiaceae</taxon>
        <taxon>Saccharothrix</taxon>
    </lineage>
</organism>
<sequence length="519" mass="52109">MGDVRPSRAKRWTGAGAAGAAFAVTAALTASPPAAAEGDVLGLGAENAIKDSFIVVLDETSTSSAAELGAQYQANVKHTYTSALRGFAATMSEANARELAADPSVAYVQQDVEVRLTGAQTPTPSWGLDRVDQAALPLDDTYTHPNEGEGVTAYIIDTGIRASHADFGGRVAPGRDVVDDDDDPADCNGHGTHVAGTVGGTAHGVAKKVGLVGVRVLDCSGSGSYSGVIAGIDWVTANAAKPAVANMSLGGDSNATVDQAVRNSIAAGVTYGLAAGNDKGGDACETSPARVAEGITVGSTAPTDARSAFSNIGGCLDLFAPGSDITSAWLTDDTATKTISGTSMATPHVVGAAAVHLSANPSATPQQVRDALVAGATPDVVTDAGSGSPNKLLRVVGGAAPPPDGCPAQTSDTDVPVPDRGTAGSTITVTGCAGKAGSGATVEVHVKHPHRGDLSIDLVAPSGAVQRLKPQSGSDGADDVDATFPVDLSAEDANGAWELRVRDWYGQDTGHIDSWTLDL</sequence>
<dbReference type="InterPro" id="IPR022398">
    <property type="entry name" value="Peptidase_S8_His-AS"/>
</dbReference>
<dbReference type="InterPro" id="IPR034193">
    <property type="entry name" value="PCSK9_ProteinaseK-like"/>
</dbReference>
<dbReference type="PROSITE" id="PS00136">
    <property type="entry name" value="SUBTILASE_ASP"/>
    <property type="match status" value="1"/>
</dbReference>
<dbReference type="SUPFAM" id="SSF54897">
    <property type="entry name" value="Protease propeptides/inhibitors"/>
    <property type="match status" value="1"/>
</dbReference>
<dbReference type="InterPro" id="IPR037045">
    <property type="entry name" value="S8pro/Inhibitor_I9_sf"/>
</dbReference>
<dbReference type="InterPro" id="IPR000209">
    <property type="entry name" value="Peptidase_S8/S53_dom"/>
</dbReference>
<gene>
    <name evidence="11" type="ORF">J7S33_18465</name>
    <name evidence="10" type="ORF">JOE68_003582</name>
</gene>
<dbReference type="Proteomes" id="UP001195724">
    <property type="component" value="Unassembled WGS sequence"/>
</dbReference>
<evidence type="ECO:0000256" key="1">
    <source>
        <dbReference type="ARBA" id="ARBA00011073"/>
    </source>
</evidence>
<dbReference type="InterPro" id="IPR050131">
    <property type="entry name" value="Peptidase_S8_subtilisin-like"/>
</dbReference>
<accession>A0A8T8HT96</accession>
<dbReference type="InterPro" id="IPR010259">
    <property type="entry name" value="S8pro/Inhibitor_I9"/>
</dbReference>
<dbReference type="Pfam" id="PF00082">
    <property type="entry name" value="Peptidase_S8"/>
    <property type="match status" value="1"/>
</dbReference>
<evidence type="ECO:0000259" key="9">
    <source>
        <dbReference type="PROSITE" id="PS51829"/>
    </source>
</evidence>
<dbReference type="GO" id="GO:0006508">
    <property type="term" value="P:proteolysis"/>
    <property type="evidence" value="ECO:0007669"/>
    <property type="project" value="UniProtKB-KW"/>
</dbReference>
<evidence type="ECO:0000313" key="12">
    <source>
        <dbReference type="Proteomes" id="UP000671828"/>
    </source>
</evidence>
<protein>
    <submittedName>
        <fullName evidence="11">S8 family peptidase</fullName>
    </submittedName>
    <submittedName>
        <fullName evidence="10">Subtilisin family serine protease</fullName>
    </submittedName>
</protein>
<dbReference type="AlphaFoldDB" id="A0A8T8HT96"/>
<dbReference type="InterPro" id="IPR036852">
    <property type="entry name" value="Peptidase_S8/S53_dom_sf"/>
</dbReference>
<feature type="domain" description="P/Homo B" evidence="9">
    <location>
        <begin position="400"/>
        <end position="519"/>
    </location>
</feature>
<dbReference type="InterPro" id="IPR008979">
    <property type="entry name" value="Galactose-bd-like_sf"/>
</dbReference>
<dbReference type="Gene3D" id="2.60.120.260">
    <property type="entry name" value="Galactose-binding domain-like"/>
    <property type="match status" value="1"/>
</dbReference>
<evidence type="ECO:0000256" key="4">
    <source>
        <dbReference type="ARBA" id="ARBA00022825"/>
    </source>
</evidence>
<feature type="active site" description="Charge relay system" evidence="5 6">
    <location>
        <position position="190"/>
    </location>
</feature>
<dbReference type="InterPro" id="IPR023827">
    <property type="entry name" value="Peptidase_S8_Asp-AS"/>
</dbReference>
<evidence type="ECO:0000256" key="2">
    <source>
        <dbReference type="ARBA" id="ARBA00022670"/>
    </source>
</evidence>
<keyword evidence="3 6" id="KW-0378">Hydrolase</keyword>
<dbReference type="PROSITE" id="PS51829">
    <property type="entry name" value="P_HOMO_B"/>
    <property type="match status" value="1"/>
</dbReference>
<evidence type="ECO:0000313" key="11">
    <source>
        <dbReference type="EMBL" id="QTR01400.1"/>
    </source>
</evidence>
<dbReference type="EMBL" id="CP072788">
    <property type="protein sequence ID" value="QTR01400.1"/>
    <property type="molecule type" value="Genomic_DNA"/>
</dbReference>
<dbReference type="PROSITE" id="PS00137">
    <property type="entry name" value="SUBTILASE_HIS"/>
    <property type="match status" value="1"/>
</dbReference>
<dbReference type="Pfam" id="PF01483">
    <property type="entry name" value="P_proprotein"/>
    <property type="match status" value="1"/>
</dbReference>
<dbReference type="SUPFAM" id="SSF52743">
    <property type="entry name" value="Subtilisin-like"/>
    <property type="match status" value="1"/>
</dbReference>
<dbReference type="SUPFAM" id="SSF49785">
    <property type="entry name" value="Galactose-binding domain-like"/>
    <property type="match status" value="1"/>
</dbReference>
<dbReference type="InterPro" id="IPR023828">
    <property type="entry name" value="Peptidase_S8_Ser-AS"/>
</dbReference>
<keyword evidence="2 6" id="KW-0645">Protease</keyword>
<dbReference type="Pfam" id="PF05922">
    <property type="entry name" value="Inhibitor_I9"/>
    <property type="match status" value="1"/>
</dbReference>
<feature type="active site" description="Charge relay system" evidence="5 6">
    <location>
        <position position="157"/>
    </location>
</feature>
<dbReference type="PRINTS" id="PR00723">
    <property type="entry name" value="SUBTILISIN"/>
</dbReference>
<proteinExistence type="inferred from homology"/>
<dbReference type="GO" id="GO:0005615">
    <property type="term" value="C:extracellular space"/>
    <property type="evidence" value="ECO:0007669"/>
    <property type="project" value="TreeGrafter"/>
</dbReference>
<dbReference type="PROSITE" id="PS51892">
    <property type="entry name" value="SUBTILASE"/>
    <property type="match status" value="1"/>
</dbReference>